<dbReference type="InterPro" id="IPR039537">
    <property type="entry name" value="Retrotran_Ty1/copia-like"/>
</dbReference>
<dbReference type="CDD" id="cd09272">
    <property type="entry name" value="RNase_HI_RT_Ty1"/>
    <property type="match status" value="1"/>
</dbReference>
<gene>
    <name evidence="7" type="ORF">KFL_015700010</name>
</gene>
<dbReference type="SUPFAM" id="SSF56672">
    <property type="entry name" value="DNA/RNA polymerases"/>
    <property type="match status" value="1"/>
</dbReference>
<dbReference type="PROSITE" id="PS50994">
    <property type="entry name" value="INTEGRASE"/>
    <property type="match status" value="1"/>
</dbReference>
<dbReference type="Gene3D" id="3.30.420.10">
    <property type="entry name" value="Ribonuclease H-like superfamily/Ribonuclease H"/>
    <property type="match status" value="1"/>
</dbReference>
<dbReference type="InterPro" id="IPR057670">
    <property type="entry name" value="SH3_retrovirus"/>
</dbReference>
<proteinExistence type="predicted"/>
<reference evidence="7 8" key="1">
    <citation type="journal article" date="2014" name="Nat. Commun.">
        <title>Klebsormidium flaccidum genome reveals primary factors for plant terrestrial adaptation.</title>
        <authorList>
            <person name="Hori K."/>
            <person name="Maruyama F."/>
            <person name="Fujisawa T."/>
            <person name="Togashi T."/>
            <person name="Yamamoto N."/>
            <person name="Seo M."/>
            <person name="Sato S."/>
            <person name="Yamada T."/>
            <person name="Mori H."/>
            <person name="Tajima N."/>
            <person name="Moriyama T."/>
            <person name="Ikeuchi M."/>
            <person name="Watanabe M."/>
            <person name="Wada H."/>
            <person name="Kobayashi K."/>
            <person name="Saito M."/>
            <person name="Masuda T."/>
            <person name="Sasaki-Sekimoto Y."/>
            <person name="Mashiguchi K."/>
            <person name="Awai K."/>
            <person name="Shimojima M."/>
            <person name="Masuda S."/>
            <person name="Iwai M."/>
            <person name="Nobusawa T."/>
            <person name="Narise T."/>
            <person name="Kondo S."/>
            <person name="Saito H."/>
            <person name="Sato R."/>
            <person name="Murakawa M."/>
            <person name="Ihara Y."/>
            <person name="Oshima-Yamada Y."/>
            <person name="Ohtaka K."/>
            <person name="Satoh M."/>
            <person name="Sonobe K."/>
            <person name="Ishii M."/>
            <person name="Ohtani R."/>
            <person name="Kanamori-Sato M."/>
            <person name="Honoki R."/>
            <person name="Miyazaki D."/>
            <person name="Mochizuki H."/>
            <person name="Umetsu J."/>
            <person name="Higashi K."/>
            <person name="Shibata D."/>
            <person name="Kamiya Y."/>
            <person name="Sato N."/>
            <person name="Nakamura Y."/>
            <person name="Tabata S."/>
            <person name="Ida S."/>
            <person name="Kurokawa K."/>
            <person name="Ohta H."/>
        </authorList>
    </citation>
    <scope>NUCLEOTIDE SEQUENCE [LARGE SCALE GENOMIC DNA]</scope>
    <source>
        <strain evidence="7 8">NIES-2285</strain>
    </source>
</reference>
<dbReference type="InterPro" id="IPR025724">
    <property type="entry name" value="GAG-pre-integrase_dom"/>
</dbReference>
<dbReference type="GO" id="GO:0003676">
    <property type="term" value="F:nucleic acid binding"/>
    <property type="evidence" value="ECO:0007669"/>
    <property type="project" value="InterPro"/>
</dbReference>
<feature type="compositionally biased region" description="Basic and acidic residues" evidence="5">
    <location>
        <begin position="584"/>
        <end position="594"/>
    </location>
</feature>
<dbReference type="GO" id="GO:0004190">
    <property type="term" value="F:aspartic-type endopeptidase activity"/>
    <property type="evidence" value="ECO:0007669"/>
    <property type="project" value="UniProtKB-KW"/>
</dbReference>
<feature type="region of interest" description="Disordered" evidence="5">
    <location>
        <begin position="39"/>
        <end position="60"/>
    </location>
</feature>
<keyword evidence="4" id="KW-0378">Hydrolase</keyword>
<dbReference type="InterPro" id="IPR036397">
    <property type="entry name" value="RNaseH_sf"/>
</dbReference>
<dbReference type="InterPro" id="IPR012337">
    <property type="entry name" value="RNaseH-like_sf"/>
</dbReference>
<dbReference type="AlphaFoldDB" id="A0A1Y1IS38"/>
<keyword evidence="1" id="KW-0645">Protease</keyword>
<feature type="compositionally biased region" description="Basic and acidic residues" evidence="5">
    <location>
        <begin position="609"/>
        <end position="621"/>
    </location>
</feature>
<accession>A0A1Y1IS38</accession>
<dbReference type="Proteomes" id="UP000054558">
    <property type="component" value="Unassembled WGS sequence"/>
</dbReference>
<evidence type="ECO:0000259" key="6">
    <source>
        <dbReference type="PROSITE" id="PS50994"/>
    </source>
</evidence>
<dbReference type="InterPro" id="IPR001584">
    <property type="entry name" value="Integrase_cat-core"/>
</dbReference>
<evidence type="ECO:0000313" key="8">
    <source>
        <dbReference type="Proteomes" id="UP000054558"/>
    </source>
</evidence>
<protein>
    <recommendedName>
        <fullName evidence="6">Integrase catalytic domain-containing protein</fullName>
    </recommendedName>
</protein>
<dbReference type="PANTHER" id="PTHR42648:SF28">
    <property type="entry name" value="TRANSPOSON-ENCODED PROTEIN WITH RIBONUCLEASE H-LIKE AND RETROVIRUS ZINC FINGER-LIKE DOMAINS"/>
    <property type="match status" value="1"/>
</dbReference>
<feature type="domain" description="Integrase catalytic" evidence="6">
    <location>
        <begin position="357"/>
        <end position="522"/>
    </location>
</feature>
<dbReference type="EMBL" id="DF238519">
    <property type="protein sequence ID" value="GAQ93484.1"/>
    <property type="molecule type" value="Genomic_DNA"/>
</dbReference>
<dbReference type="Pfam" id="PF22936">
    <property type="entry name" value="Pol_BBD"/>
    <property type="match status" value="1"/>
</dbReference>
<feature type="region of interest" description="Disordered" evidence="5">
    <location>
        <begin position="120"/>
        <end position="145"/>
    </location>
</feature>
<dbReference type="Pfam" id="PF13976">
    <property type="entry name" value="gag_pre-integrs"/>
    <property type="match status" value="1"/>
</dbReference>
<keyword evidence="3" id="KW-0064">Aspartyl protease</keyword>
<feature type="region of interest" description="Disordered" evidence="5">
    <location>
        <begin position="584"/>
        <end position="676"/>
    </location>
</feature>
<feature type="compositionally biased region" description="Acidic residues" evidence="5">
    <location>
        <begin position="622"/>
        <end position="634"/>
    </location>
</feature>
<dbReference type="OMA" id="VITHERT"/>
<sequence length="1199" mass="133401">MDSHEKIHIEKLKGAENYQTWKVLIQLLLTEKGLRKTIDPESRSTEEMAARTPAVKAKEEEDQSKALAAIGLRVSPEFLGIITDSNGSARAAWQEFSRMFQSVTNARKMMLREKLASLRMEQGESAAKKQDSGEGRNGGNRNKGMKKSMVFACPPGSSLEDFWILDSGASAHLCCQKEMFSEMRELREGEAEEIHGVGDSVRVEGIGKVPLICKTEEGEMTEVILEEVKFAPQAQVNLAALSKFLNKGATLHSEKSEVCLRMEGEKFLEASSHEGVSVIRTVSRKPLAFAVNQGDKGRLWHRRFGHASCETLAKMAQDSLVEGLPSAAVLRKAGETLCEDCVFAKQTRKPFHPSNRQSENPLDLVHTDLCGPMHTKSAGGARYVVTFIDDYSRCGTVQLLKTKDQAKQALEAYVSCVETQLGRKVKKIQSDRGGEYWNSEVTEFCARKGIIHQKTNPYSSPENGVAERLNRTLLDKVRAMLSESGLDLKWWGEAVLTASYVRNRTATKTHGKTPLELFFGQKPSVKELRVFGCKAFVHTPIQKRKKLDPVAKTGVFLGYEPGTKGYRILLTSDEKTVTISRDVTFDETERKDPEGAEIWEEPLQSVSPEKVEPEGEMRAEAPETENPPEAEPESGTEKENGTGGSSGTEKNGEEGAEPEVTGKRVRKPSQRYSSKEWVTANLAKETAEPVEPKTLEEALSSPEAELWREALEEEFASLQENQTWELCDPPPGVKPIPCKWAFKLKKDENGNVDRFKARLVIKGFKQKKGVDYDEVFAPVSRHVTLRSLLAVAAAENLEVDQLDIKTAFLNGDLEEEIWMEQPELFETGEKQTACLLKKSLYGLKQAPRAWYLKLTSEMRKLGFEPSAADPALFTKADGNGKRTFVAVWVDDSLVVGEKLAVAEVKEALGKIFTVRDLGPVRYFLGMEVARDRVKRTVKLTQRRAALDLLSEHGMEATRARRVPLNPGEKILKQGEPLNVEKFPYSSLVGSLLYLANCTRPDLAQVTGSLARFMSCPTEDHWRLARNVLSYLAGTSNEGLTYGAESLEFVGFCDANHGGDPETRRSTTGYVFLLGGAAVSWASKLQPTVAYSTVEAEYMAAAYAAKEGLWIRKLAADLGVECKRMTILSDNQGALQLIKHPITSQRSKHIDISHHFVRERVIRGELHYDYCCTSKMPADFLTKALTSSKFELCKEMIGMQ</sequence>
<evidence type="ECO:0000256" key="5">
    <source>
        <dbReference type="SAM" id="MobiDB-lite"/>
    </source>
</evidence>
<dbReference type="STRING" id="105231.A0A1Y1IS38"/>
<keyword evidence="8" id="KW-1185">Reference proteome</keyword>
<dbReference type="Pfam" id="PF07727">
    <property type="entry name" value="RVT_2"/>
    <property type="match status" value="1"/>
</dbReference>
<dbReference type="InterPro" id="IPR043502">
    <property type="entry name" value="DNA/RNA_pol_sf"/>
</dbReference>
<dbReference type="SUPFAM" id="SSF53098">
    <property type="entry name" value="Ribonuclease H-like"/>
    <property type="match status" value="1"/>
</dbReference>
<dbReference type="GO" id="GO:0046872">
    <property type="term" value="F:metal ion binding"/>
    <property type="evidence" value="ECO:0007669"/>
    <property type="project" value="UniProtKB-KW"/>
</dbReference>
<dbReference type="InterPro" id="IPR054722">
    <property type="entry name" value="PolX-like_BBD"/>
</dbReference>
<evidence type="ECO:0000256" key="1">
    <source>
        <dbReference type="ARBA" id="ARBA00022670"/>
    </source>
</evidence>
<organism evidence="7 8">
    <name type="scientific">Klebsormidium nitens</name>
    <name type="common">Green alga</name>
    <name type="synonym">Ulothrix nitens</name>
    <dbReference type="NCBI Taxonomy" id="105231"/>
    <lineage>
        <taxon>Eukaryota</taxon>
        <taxon>Viridiplantae</taxon>
        <taxon>Streptophyta</taxon>
        <taxon>Klebsormidiophyceae</taxon>
        <taxon>Klebsormidiales</taxon>
        <taxon>Klebsormidiaceae</taxon>
        <taxon>Klebsormidium</taxon>
    </lineage>
</organism>
<feature type="compositionally biased region" description="Basic and acidic residues" evidence="5">
    <location>
        <begin position="39"/>
        <end position="49"/>
    </location>
</feature>
<dbReference type="GO" id="GO:0015074">
    <property type="term" value="P:DNA integration"/>
    <property type="evidence" value="ECO:0007669"/>
    <property type="project" value="InterPro"/>
</dbReference>
<evidence type="ECO:0000256" key="3">
    <source>
        <dbReference type="ARBA" id="ARBA00022750"/>
    </source>
</evidence>
<dbReference type="Pfam" id="PF25597">
    <property type="entry name" value="SH3_retrovirus"/>
    <property type="match status" value="1"/>
</dbReference>
<dbReference type="GO" id="GO:0006508">
    <property type="term" value="P:proteolysis"/>
    <property type="evidence" value="ECO:0007669"/>
    <property type="project" value="UniProtKB-KW"/>
</dbReference>
<dbReference type="OrthoDB" id="414945at2759"/>
<evidence type="ECO:0000256" key="4">
    <source>
        <dbReference type="ARBA" id="ARBA00022801"/>
    </source>
</evidence>
<dbReference type="InterPro" id="IPR013103">
    <property type="entry name" value="RVT_2"/>
</dbReference>
<name>A0A1Y1IS38_KLENI</name>
<evidence type="ECO:0000256" key="2">
    <source>
        <dbReference type="ARBA" id="ARBA00022723"/>
    </source>
</evidence>
<dbReference type="Pfam" id="PF14223">
    <property type="entry name" value="Retrotran_gag_2"/>
    <property type="match status" value="1"/>
</dbReference>
<dbReference type="PANTHER" id="PTHR42648">
    <property type="entry name" value="TRANSPOSASE, PUTATIVE-RELATED"/>
    <property type="match status" value="1"/>
</dbReference>
<evidence type="ECO:0000313" key="7">
    <source>
        <dbReference type="EMBL" id="GAQ93484.1"/>
    </source>
</evidence>
<keyword evidence="2" id="KW-0479">Metal-binding</keyword>
<dbReference type="Pfam" id="PF00665">
    <property type="entry name" value="rve"/>
    <property type="match status" value="1"/>
</dbReference>